<comment type="caution">
    <text evidence="9">Lacks conserved residue(s) required for the propagation of feature annotation.</text>
</comment>
<dbReference type="EMBL" id="RJVG01000003">
    <property type="protein sequence ID" value="ROR29157.1"/>
    <property type="molecule type" value="Genomic_DNA"/>
</dbReference>
<dbReference type="Pfam" id="PF01252">
    <property type="entry name" value="Peptidase_A8"/>
    <property type="match status" value="1"/>
</dbReference>
<keyword evidence="5 9" id="KW-0064">Aspartyl protease</keyword>
<comment type="function">
    <text evidence="9">This protein specifically catalyzes the removal of signal peptides from prolipoproteins.</text>
</comment>
<organism evidence="11 12">
    <name type="scientific">Mobilisporobacter senegalensis</name>
    <dbReference type="NCBI Taxonomy" id="1329262"/>
    <lineage>
        <taxon>Bacteria</taxon>
        <taxon>Bacillati</taxon>
        <taxon>Bacillota</taxon>
        <taxon>Clostridia</taxon>
        <taxon>Lachnospirales</taxon>
        <taxon>Lachnospiraceae</taxon>
        <taxon>Mobilisporobacter</taxon>
    </lineage>
</organism>
<dbReference type="PRINTS" id="PR00781">
    <property type="entry name" value="LIPOSIGPTASE"/>
</dbReference>
<feature type="active site" evidence="9">
    <location>
        <position position="132"/>
    </location>
</feature>
<evidence type="ECO:0000256" key="4">
    <source>
        <dbReference type="ARBA" id="ARBA00022692"/>
    </source>
</evidence>
<keyword evidence="8 9" id="KW-0472">Membrane</keyword>
<comment type="catalytic activity">
    <reaction evidence="9">
        <text>Release of signal peptides from bacterial membrane prolipoproteins. Hydrolyzes -Xaa-Yaa-Zaa-|-(S,diacylglyceryl)Cys-, in which Xaa is hydrophobic (preferably Leu), and Yaa (Ala or Ser) and Zaa (Gly or Ala) have small, neutral side chains.</text>
        <dbReference type="EC" id="3.4.23.36"/>
    </reaction>
</comment>
<keyword evidence="7 9" id="KW-1133">Transmembrane helix</keyword>
<comment type="pathway">
    <text evidence="9">Protein modification; lipoprotein biosynthesis (signal peptide cleavage).</text>
</comment>
<keyword evidence="4 9" id="KW-0812">Transmembrane</keyword>
<dbReference type="GO" id="GO:0004190">
    <property type="term" value="F:aspartic-type endopeptidase activity"/>
    <property type="evidence" value="ECO:0007669"/>
    <property type="project" value="UniProtKB-UniRule"/>
</dbReference>
<protein>
    <recommendedName>
        <fullName evidence="9">Lipoprotein signal peptidase</fullName>
        <ecNumber evidence="9">3.4.23.36</ecNumber>
    </recommendedName>
    <alternativeName>
        <fullName evidence="9">Prolipoprotein signal peptidase</fullName>
    </alternativeName>
    <alternativeName>
        <fullName evidence="9">Signal peptidase II</fullName>
        <shortName evidence="9">SPase II</shortName>
    </alternativeName>
</protein>
<evidence type="ECO:0000256" key="9">
    <source>
        <dbReference type="HAMAP-Rule" id="MF_00161"/>
    </source>
</evidence>
<evidence type="ECO:0000256" key="5">
    <source>
        <dbReference type="ARBA" id="ARBA00022750"/>
    </source>
</evidence>
<sequence length="167" mass="19577">MKKFLALIWVIVLVIIDQYTKFLAKTNLENQDSIAIIKGVFELHYLENTGAAFGMLQDQILLFVIITIITILMILYLYSRIPYEKHFTPLRYILIFIIAGAIGNCIDRVVNRYVVDFLYFKLIDFPIFNVADCYVSISAVLLIILFLFHYKEEDLEFLNLKKVDKHE</sequence>
<evidence type="ECO:0000256" key="7">
    <source>
        <dbReference type="ARBA" id="ARBA00022989"/>
    </source>
</evidence>
<dbReference type="InterPro" id="IPR001872">
    <property type="entry name" value="Peptidase_A8"/>
</dbReference>
<reference evidence="11 12" key="1">
    <citation type="submission" date="2018-11" db="EMBL/GenBank/DDBJ databases">
        <title>Genomic Encyclopedia of Type Strains, Phase IV (KMG-IV): sequencing the most valuable type-strain genomes for metagenomic binning, comparative biology and taxonomic classification.</title>
        <authorList>
            <person name="Goeker M."/>
        </authorList>
    </citation>
    <scope>NUCLEOTIDE SEQUENCE [LARGE SCALE GENOMIC DNA]</scope>
    <source>
        <strain evidence="11 12">DSM 26537</strain>
    </source>
</reference>
<evidence type="ECO:0000256" key="8">
    <source>
        <dbReference type="ARBA" id="ARBA00023136"/>
    </source>
</evidence>
<dbReference type="EC" id="3.4.23.36" evidence="9"/>
<evidence type="ECO:0000256" key="3">
    <source>
        <dbReference type="ARBA" id="ARBA00022670"/>
    </source>
</evidence>
<dbReference type="OrthoDB" id="9810259at2"/>
<dbReference type="PANTHER" id="PTHR33695">
    <property type="entry name" value="LIPOPROTEIN SIGNAL PEPTIDASE"/>
    <property type="match status" value="1"/>
</dbReference>
<keyword evidence="12" id="KW-1185">Reference proteome</keyword>
<feature type="transmembrane region" description="Helical" evidence="9">
    <location>
        <begin position="60"/>
        <end position="78"/>
    </location>
</feature>
<dbReference type="NCBIfam" id="TIGR00077">
    <property type="entry name" value="lspA"/>
    <property type="match status" value="1"/>
</dbReference>
<evidence type="ECO:0000256" key="10">
    <source>
        <dbReference type="RuleBase" id="RU004181"/>
    </source>
</evidence>
<evidence type="ECO:0000256" key="6">
    <source>
        <dbReference type="ARBA" id="ARBA00022801"/>
    </source>
</evidence>
<evidence type="ECO:0000256" key="2">
    <source>
        <dbReference type="ARBA" id="ARBA00022475"/>
    </source>
</evidence>
<feature type="active site" evidence="9">
    <location>
        <position position="116"/>
    </location>
</feature>
<evidence type="ECO:0000313" key="12">
    <source>
        <dbReference type="Proteomes" id="UP000273083"/>
    </source>
</evidence>
<comment type="similarity">
    <text evidence="1 9 10">Belongs to the peptidase A8 family.</text>
</comment>
<comment type="caution">
    <text evidence="11">The sequence shown here is derived from an EMBL/GenBank/DDBJ whole genome shotgun (WGS) entry which is preliminary data.</text>
</comment>
<evidence type="ECO:0000313" key="11">
    <source>
        <dbReference type="EMBL" id="ROR29157.1"/>
    </source>
</evidence>
<keyword evidence="6 9" id="KW-0378">Hydrolase</keyword>
<keyword evidence="2 9" id="KW-1003">Cell membrane</keyword>
<accession>A0A3N1XW49</accession>
<dbReference type="HAMAP" id="MF_00161">
    <property type="entry name" value="LspA"/>
    <property type="match status" value="1"/>
</dbReference>
<dbReference type="AlphaFoldDB" id="A0A3N1XW49"/>
<dbReference type="GO" id="GO:0006508">
    <property type="term" value="P:proteolysis"/>
    <property type="evidence" value="ECO:0007669"/>
    <property type="project" value="UniProtKB-KW"/>
</dbReference>
<gene>
    <name evidence="9" type="primary">lspA</name>
    <name evidence="11" type="ORF">EDD66_10392</name>
</gene>
<evidence type="ECO:0000256" key="1">
    <source>
        <dbReference type="ARBA" id="ARBA00006139"/>
    </source>
</evidence>
<keyword evidence="3 9" id="KW-0645">Protease</keyword>
<dbReference type="RefSeq" id="WP_123608616.1">
    <property type="nucleotide sequence ID" value="NZ_RJVG01000003.1"/>
</dbReference>
<proteinExistence type="inferred from homology"/>
<feature type="transmembrane region" description="Helical" evidence="9">
    <location>
        <begin position="125"/>
        <end position="148"/>
    </location>
</feature>
<dbReference type="Proteomes" id="UP000273083">
    <property type="component" value="Unassembled WGS sequence"/>
</dbReference>
<dbReference type="UniPathway" id="UPA00665"/>
<dbReference type="PANTHER" id="PTHR33695:SF1">
    <property type="entry name" value="LIPOPROTEIN SIGNAL PEPTIDASE"/>
    <property type="match status" value="1"/>
</dbReference>
<feature type="transmembrane region" description="Helical" evidence="9">
    <location>
        <begin position="90"/>
        <end position="110"/>
    </location>
</feature>
<comment type="subcellular location">
    <subcellularLocation>
        <location evidence="9">Cell membrane</location>
        <topology evidence="9">Multi-pass membrane protein</topology>
    </subcellularLocation>
</comment>
<name>A0A3N1XW49_9FIRM</name>
<dbReference type="GO" id="GO:0005886">
    <property type="term" value="C:plasma membrane"/>
    <property type="evidence" value="ECO:0007669"/>
    <property type="project" value="UniProtKB-SubCell"/>
</dbReference>